<evidence type="ECO:0000256" key="1">
    <source>
        <dbReference type="SAM" id="Phobius"/>
    </source>
</evidence>
<protein>
    <submittedName>
        <fullName evidence="2">Uncharacterized protein</fullName>
    </submittedName>
</protein>
<keyword evidence="1" id="KW-0472">Membrane</keyword>
<keyword evidence="1" id="KW-1133">Transmembrane helix</keyword>
<dbReference type="EMBL" id="PCTT01000027">
    <property type="protein sequence ID" value="PIP87063.1"/>
    <property type="molecule type" value="Genomic_DNA"/>
</dbReference>
<proteinExistence type="predicted"/>
<name>A0A2H0DY19_9BACT</name>
<gene>
    <name evidence="2" type="ORF">COW81_02125</name>
</gene>
<dbReference type="Pfam" id="PF04977">
    <property type="entry name" value="DivIC"/>
    <property type="match status" value="1"/>
</dbReference>
<comment type="caution">
    <text evidence="2">The sequence shown here is derived from an EMBL/GenBank/DDBJ whole genome shotgun (WGS) entry which is preliminary data.</text>
</comment>
<dbReference type="InterPro" id="IPR007060">
    <property type="entry name" value="FtsL/DivIC"/>
</dbReference>
<sequence>MSFDKGGKTYEKFLYSKTSLVVLIIMIFFSGKAVLNLYEKEQSTSETLEVVTNEFNKIQDRKEFLESKLKSLATPKGIEMEIRDMFNVAKEGERVMVVVEKTSNDEDINVNEKKGIWQKIKNIFTRD</sequence>
<dbReference type="Proteomes" id="UP000231143">
    <property type="component" value="Unassembled WGS sequence"/>
</dbReference>
<evidence type="ECO:0000313" key="2">
    <source>
        <dbReference type="EMBL" id="PIP87063.1"/>
    </source>
</evidence>
<accession>A0A2H0DY19</accession>
<reference evidence="2 3" key="1">
    <citation type="submission" date="2017-09" db="EMBL/GenBank/DDBJ databases">
        <title>Depth-based differentiation of microbial function through sediment-hosted aquifers and enrichment of novel symbionts in the deep terrestrial subsurface.</title>
        <authorList>
            <person name="Probst A.J."/>
            <person name="Ladd B."/>
            <person name="Jarett J.K."/>
            <person name="Geller-Mcgrath D.E."/>
            <person name="Sieber C.M."/>
            <person name="Emerson J.B."/>
            <person name="Anantharaman K."/>
            <person name="Thomas B.C."/>
            <person name="Malmstrom R."/>
            <person name="Stieglmeier M."/>
            <person name="Klingl A."/>
            <person name="Woyke T."/>
            <person name="Ryan C.M."/>
            <person name="Banfield J.F."/>
        </authorList>
    </citation>
    <scope>NUCLEOTIDE SEQUENCE [LARGE SCALE GENOMIC DNA]</scope>
    <source>
        <strain evidence="2">CG22_combo_CG10-13_8_21_14_all_36_13</strain>
    </source>
</reference>
<feature type="transmembrane region" description="Helical" evidence="1">
    <location>
        <begin position="20"/>
        <end position="38"/>
    </location>
</feature>
<evidence type="ECO:0000313" key="3">
    <source>
        <dbReference type="Proteomes" id="UP000231143"/>
    </source>
</evidence>
<organism evidence="2 3">
    <name type="scientific">Candidatus Campbellbacteria bacterium CG22_combo_CG10-13_8_21_14_all_36_13</name>
    <dbReference type="NCBI Taxonomy" id="1974529"/>
    <lineage>
        <taxon>Bacteria</taxon>
        <taxon>Candidatus Campbelliibacteriota</taxon>
    </lineage>
</organism>
<dbReference type="AlphaFoldDB" id="A0A2H0DY19"/>
<keyword evidence="1" id="KW-0812">Transmembrane</keyword>